<dbReference type="InterPro" id="IPR013320">
    <property type="entry name" value="ConA-like_dom_sf"/>
</dbReference>
<dbReference type="SMART" id="SM00668">
    <property type="entry name" value="CTLH"/>
    <property type="match status" value="1"/>
</dbReference>
<evidence type="ECO:0000259" key="3">
    <source>
        <dbReference type="PROSITE" id="PS50897"/>
    </source>
</evidence>
<dbReference type="InterPro" id="IPR024964">
    <property type="entry name" value="CTLH/CRA"/>
</dbReference>
<dbReference type="InterPro" id="IPR043136">
    <property type="entry name" value="B30.2/SPRY_sf"/>
</dbReference>
<dbReference type="PROSITE" id="PS50897">
    <property type="entry name" value="CTLH"/>
    <property type="match status" value="1"/>
</dbReference>
<sequence>MDNRRIGTLGSGSTWISVRRNSRNERGDDAGGREQARDDTNERIIHAYSTQRPRGDLLRTTVYDDGAGRVHTISFEGTSGSESEDNDDEGIDTYHDGVIDDIEIFEGEDDDDDADSDDDSHDDDDDGDMVDIQEEEEEEEGVDVDANADIGGGDSSEFSGSEEHADDSDGDSHDDEYISASHIVLSHENLPALVNSAIRRAHESSAKGSGRDRTARQQFMPTYLEKTAYGAMHKHLAEKGGKAGNGAGAKHSGACGQRASEPEAAQVAPDLFFRTLVQDTWPHSSGAEPGVPAIAGLRLGYGLGLDGRLGADAGQQGADGGRALGQLQSGALGFAARRVEGRNRAEQPRPVGGSRLPTAWQPQKNMLNMAVDGDRVSLRYTGPGRQDQDAAMVRSNYSIPVHTGVYYYEVMIKSRGQSGYIGVGLSQGGVGVHRLPGWDSGSWGYHGDDGNCFNGDGRGTRFGPGFTTGDTVGCGIDFMLRRIFFARNGVFIGYAFERIDTARDLFPCVGMRTPGEHVRANFGRRPFAFDIGHYVSSAHEAAMRLVGGASIQGLLPSREGACESRSSGDGDPRSENGRDLSAAALLRLRDSELGAGVPRGARMDSAGATLGVVLSHLLHNEYFATARALISNVVGPEGHSARVAAICGALEAQDARRETRRRICRHIEQGDIDYALGLLQDAHPAVLANESLVFQLRCRQFIELVRAANGCRIADCVPSDDDVMDVDDSVTPSMMSLAAITNAPPAADRARFGQIASLRKMEPPQLVRVLLDYGRQLQADYGASPNPIIREGLVHAFSLLAYADPAQSPVAALLDPAACKPLARLVDMAVRAIENPPRMSPLESICRHAAALLAELSQRRNGAASLLSMPRDFLCTAPSTL</sequence>
<comment type="caution">
    <text evidence="4">The sequence shown here is derived from an EMBL/GenBank/DDBJ whole genome shotgun (WGS) entry which is preliminary data.</text>
</comment>
<dbReference type="InterPro" id="IPR001870">
    <property type="entry name" value="B30.2/SPRY"/>
</dbReference>
<feature type="compositionally biased region" description="Basic and acidic residues" evidence="1">
    <location>
        <begin position="22"/>
        <end position="45"/>
    </location>
</feature>
<feature type="region of interest" description="Disordered" evidence="1">
    <location>
        <begin position="1"/>
        <end position="52"/>
    </location>
</feature>
<dbReference type="AlphaFoldDB" id="A0A9W8BKJ3"/>
<evidence type="ECO:0000313" key="5">
    <source>
        <dbReference type="Proteomes" id="UP001150907"/>
    </source>
</evidence>
<proteinExistence type="predicted"/>
<dbReference type="InterPro" id="IPR003877">
    <property type="entry name" value="SPRY_dom"/>
</dbReference>
<dbReference type="PROSITE" id="PS50188">
    <property type="entry name" value="B302_SPRY"/>
    <property type="match status" value="1"/>
</dbReference>
<accession>A0A9W8BKJ3</accession>
<dbReference type="Pfam" id="PF00622">
    <property type="entry name" value="SPRY"/>
    <property type="match status" value="1"/>
</dbReference>
<reference evidence="4" key="1">
    <citation type="submission" date="2022-07" db="EMBL/GenBank/DDBJ databases">
        <title>Phylogenomic reconstructions and comparative analyses of Kickxellomycotina fungi.</title>
        <authorList>
            <person name="Reynolds N.K."/>
            <person name="Stajich J.E."/>
            <person name="Barry K."/>
            <person name="Grigoriev I.V."/>
            <person name="Crous P."/>
            <person name="Smith M.E."/>
        </authorList>
    </citation>
    <scope>NUCLEOTIDE SEQUENCE</scope>
    <source>
        <strain evidence="4">IMI 214461</strain>
    </source>
</reference>
<evidence type="ECO:0000256" key="1">
    <source>
        <dbReference type="SAM" id="MobiDB-lite"/>
    </source>
</evidence>
<dbReference type="InterPro" id="IPR050618">
    <property type="entry name" value="Ubq-SigPath_Reg"/>
</dbReference>
<feature type="domain" description="CTLH" evidence="3">
    <location>
        <begin position="656"/>
        <end position="712"/>
    </location>
</feature>
<evidence type="ECO:0000313" key="4">
    <source>
        <dbReference type="EMBL" id="KAJ2004157.1"/>
    </source>
</evidence>
<evidence type="ECO:0008006" key="6">
    <source>
        <dbReference type="Google" id="ProtNLM"/>
    </source>
</evidence>
<feature type="compositionally biased region" description="Acidic residues" evidence="1">
    <location>
        <begin position="82"/>
        <end position="91"/>
    </location>
</feature>
<feature type="region of interest" description="Disordered" evidence="1">
    <location>
        <begin position="107"/>
        <end position="175"/>
    </location>
</feature>
<dbReference type="OrthoDB" id="25503at2759"/>
<dbReference type="EMBL" id="JANBQF010000172">
    <property type="protein sequence ID" value="KAJ2004157.1"/>
    <property type="molecule type" value="Genomic_DNA"/>
</dbReference>
<dbReference type="CDD" id="cd12909">
    <property type="entry name" value="SPRY_RanBP9_10"/>
    <property type="match status" value="1"/>
</dbReference>
<dbReference type="InterPro" id="IPR035782">
    <property type="entry name" value="SPRY_RanBP9/10"/>
</dbReference>
<dbReference type="Gene3D" id="2.60.120.920">
    <property type="match status" value="1"/>
</dbReference>
<feature type="compositionally biased region" description="Acidic residues" evidence="1">
    <location>
        <begin position="107"/>
        <end position="143"/>
    </location>
</feature>
<dbReference type="SMART" id="SM00757">
    <property type="entry name" value="CRA"/>
    <property type="match status" value="1"/>
</dbReference>
<dbReference type="PANTHER" id="PTHR12864">
    <property type="entry name" value="RAN BINDING PROTEIN 9-RELATED"/>
    <property type="match status" value="1"/>
</dbReference>
<keyword evidence="5" id="KW-1185">Reference proteome</keyword>
<dbReference type="Proteomes" id="UP001150907">
    <property type="component" value="Unassembled WGS sequence"/>
</dbReference>
<feature type="compositionally biased region" description="Acidic residues" evidence="1">
    <location>
        <begin position="164"/>
        <end position="174"/>
    </location>
</feature>
<dbReference type="SMART" id="SM00449">
    <property type="entry name" value="SPRY"/>
    <property type="match status" value="1"/>
</dbReference>
<protein>
    <recommendedName>
        <fullName evidence="6">Ran-binding protein 10</fullName>
    </recommendedName>
</protein>
<gene>
    <name evidence="4" type="ORF">H4R26_002672</name>
</gene>
<feature type="domain" description="B30.2/SPRY" evidence="2">
    <location>
        <begin position="338"/>
        <end position="527"/>
    </location>
</feature>
<dbReference type="InterPro" id="IPR013144">
    <property type="entry name" value="CRA_dom"/>
</dbReference>
<evidence type="ECO:0000259" key="2">
    <source>
        <dbReference type="PROSITE" id="PS50188"/>
    </source>
</evidence>
<organism evidence="4 5">
    <name type="scientific">Coemansia thaxteri</name>
    <dbReference type="NCBI Taxonomy" id="2663907"/>
    <lineage>
        <taxon>Eukaryota</taxon>
        <taxon>Fungi</taxon>
        <taxon>Fungi incertae sedis</taxon>
        <taxon>Zoopagomycota</taxon>
        <taxon>Kickxellomycotina</taxon>
        <taxon>Kickxellomycetes</taxon>
        <taxon>Kickxellales</taxon>
        <taxon>Kickxellaceae</taxon>
        <taxon>Coemansia</taxon>
    </lineage>
</organism>
<dbReference type="SUPFAM" id="SSF49899">
    <property type="entry name" value="Concanavalin A-like lectins/glucanases"/>
    <property type="match status" value="1"/>
</dbReference>
<feature type="region of interest" description="Disordered" evidence="1">
    <location>
        <begin position="73"/>
        <end position="94"/>
    </location>
</feature>
<dbReference type="InterPro" id="IPR006595">
    <property type="entry name" value="CTLH_C"/>
</dbReference>
<dbReference type="Pfam" id="PF10607">
    <property type="entry name" value="CTLH"/>
    <property type="match status" value="1"/>
</dbReference>
<name>A0A9W8BKJ3_9FUNG</name>